<keyword evidence="1" id="KW-0720">Serine protease</keyword>
<proteinExistence type="inferred from homology"/>
<dbReference type="GO" id="GO:0006508">
    <property type="term" value="P:proteolysis"/>
    <property type="evidence" value="ECO:0007669"/>
    <property type="project" value="UniProtKB-KW"/>
</dbReference>
<feature type="active site" evidence="1">
    <location>
        <position position="241"/>
    </location>
</feature>
<evidence type="ECO:0000313" key="4">
    <source>
        <dbReference type="EMBL" id="MBB4701115.1"/>
    </source>
</evidence>
<dbReference type="EMBL" id="JACHND010000001">
    <property type="protein sequence ID" value="MBB4701115.1"/>
    <property type="molecule type" value="Genomic_DNA"/>
</dbReference>
<dbReference type="SUPFAM" id="SSF54211">
    <property type="entry name" value="Ribosomal protein S5 domain 2-like"/>
    <property type="match status" value="1"/>
</dbReference>
<dbReference type="InterPro" id="IPR036034">
    <property type="entry name" value="PDZ_sf"/>
</dbReference>
<accession>A0A7W7D6F7</accession>
<dbReference type="Gene3D" id="3.30.230.10">
    <property type="match status" value="1"/>
</dbReference>
<dbReference type="GO" id="GO:0004176">
    <property type="term" value="F:ATP-dependent peptidase activity"/>
    <property type="evidence" value="ECO:0007669"/>
    <property type="project" value="UniProtKB-UniRule"/>
</dbReference>
<comment type="similarity">
    <text evidence="1">Belongs to the peptidase S16 family.</text>
</comment>
<gene>
    <name evidence="4" type="ORF">BJ982_002659</name>
</gene>
<dbReference type="InterPro" id="IPR020568">
    <property type="entry name" value="Ribosomal_Su5_D2-typ_SF"/>
</dbReference>
<feature type="domain" description="PDZ" evidence="2">
    <location>
        <begin position="142"/>
        <end position="198"/>
    </location>
</feature>
<evidence type="ECO:0000313" key="5">
    <source>
        <dbReference type="Proteomes" id="UP000542210"/>
    </source>
</evidence>
<sequence>MSRRGLTLMVAGVLTLLLGGAGALLPVPYVALSPGPTENTLGDVKGKPVITISGRETYPTSGKLSLVTVAYQGGPGARIDLLTALRGWMDPDVAVVPEETIFPKTVTVKEVEQQNTQEMSTSQQDATAAALNELKIPIKVIVAVASTQKGKPADGRLRAGDEITSVNGTSVRTIDDVSAGVRKHKPGEEVEFGIVRDGKSSTLRIPTVAGKDGPIVGMIMGTQFKFPFTVNVNVGDVGGPSAGLMFSLGIYDKLTPGALTGGKAIAGTGTITPDGKVGPIGGIQQKMIGARDSGATVFLTPADNCADAVQAVPKGLRLVKVGTMHDAVQAIDALRTGSGPVPGCQVR</sequence>
<comment type="caution">
    <text evidence="4">The sequence shown here is derived from an EMBL/GenBank/DDBJ whole genome shotgun (WGS) entry which is preliminary data.</text>
</comment>
<dbReference type="GO" id="GO:0004252">
    <property type="term" value="F:serine-type endopeptidase activity"/>
    <property type="evidence" value="ECO:0007669"/>
    <property type="project" value="UniProtKB-UniRule"/>
</dbReference>
<protein>
    <recommendedName>
        <fullName evidence="1">endopeptidase La</fullName>
        <ecNumber evidence="1">3.4.21.53</ecNumber>
    </recommendedName>
</protein>
<dbReference type="RefSeq" id="WP_184879990.1">
    <property type="nucleotide sequence ID" value="NZ_BOOV01000046.1"/>
</dbReference>
<dbReference type="GO" id="GO:0005524">
    <property type="term" value="F:ATP binding"/>
    <property type="evidence" value="ECO:0007669"/>
    <property type="project" value="InterPro"/>
</dbReference>
<dbReference type="EC" id="3.4.21.53" evidence="1"/>
<dbReference type="AlphaFoldDB" id="A0A7W7D6F7"/>
<keyword evidence="5" id="KW-1185">Reference proteome</keyword>
<dbReference type="Proteomes" id="UP000542210">
    <property type="component" value="Unassembled WGS sequence"/>
</dbReference>
<dbReference type="SUPFAM" id="SSF50156">
    <property type="entry name" value="PDZ domain-like"/>
    <property type="match status" value="1"/>
</dbReference>
<comment type="catalytic activity">
    <reaction evidence="1">
        <text>Hydrolysis of proteins in presence of ATP.</text>
        <dbReference type="EC" id="3.4.21.53"/>
    </reaction>
</comment>
<dbReference type="Pfam" id="PF05362">
    <property type="entry name" value="Lon_C"/>
    <property type="match status" value="1"/>
</dbReference>
<organism evidence="4 5">
    <name type="scientific">Sphaerisporangium siamense</name>
    <dbReference type="NCBI Taxonomy" id="795645"/>
    <lineage>
        <taxon>Bacteria</taxon>
        <taxon>Bacillati</taxon>
        <taxon>Actinomycetota</taxon>
        <taxon>Actinomycetes</taxon>
        <taxon>Streptosporangiales</taxon>
        <taxon>Streptosporangiaceae</taxon>
        <taxon>Sphaerisporangium</taxon>
    </lineage>
</organism>
<dbReference type="SMART" id="SM00228">
    <property type="entry name" value="PDZ"/>
    <property type="match status" value="1"/>
</dbReference>
<dbReference type="InterPro" id="IPR014721">
    <property type="entry name" value="Ribsml_uS5_D2-typ_fold_subgr"/>
</dbReference>
<dbReference type="Pfam" id="PF13180">
    <property type="entry name" value="PDZ_2"/>
    <property type="match status" value="1"/>
</dbReference>
<name>A0A7W7D6F7_9ACTN</name>
<dbReference type="PROSITE" id="PS51786">
    <property type="entry name" value="LON_PROTEOLYTIC"/>
    <property type="match status" value="1"/>
</dbReference>
<dbReference type="InterPro" id="IPR008269">
    <property type="entry name" value="Lon_proteolytic"/>
</dbReference>
<feature type="domain" description="Lon proteolytic" evidence="3">
    <location>
        <begin position="233"/>
        <end position="334"/>
    </location>
</feature>
<evidence type="ECO:0000256" key="1">
    <source>
        <dbReference type="PROSITE-ProRule" id="PRU01122"/>
    </source>
</evidence>
<evidence type="ECO:0000259" key="3">
    <source>
        <dbReference type="PROSITE" id="PS51786"/>
    </source>
</evidence>
<dbReference type="Gene3D" id="2.30.42.10">
    <property type="match status" value="1"/>
</dbReference>
<evidence type="ECO:0000259" key="2">
    <source>
        <dbReference type="PROSITE" id="PS50106"/>
    </source>
</evidence>
<keyword evidence="1" id="KW-0378">Hydrolase</keyword>
<dbReference type="PANTHER" id="PTHR10046">
    <property type="entry name" value="ATP DEPENDENT LON PROTEASE FAMILY MEMBER"/>
    <property type="match status" value="1"/>
</dbReference>
<dbReference type="PROSITE" id="PS50106">
    <property type="entry name" value="PDZ"/>
    <property type="match status" value="1"/>
</dbReference>
<keyword evidence="1" id="KW-0645">Protease</keyword>
<reference evidence="4 5" key="1">
    <citation type="submission" date="2020-08" db="EMBL/GenBank/DDBJ databases">
        <title>Sequencing the genomes of 1000 actinobacteria strains.</title>
        <authorList>
            <person name="Klenk H.-P."/>
        </authorList>
    </citation>
    <scope>NUCLEOTIDE SEQUENCE [LARGE SCALE GENOMIC DNA]</scope>
    <source>
        <strain evidence="4 5">DSM 45784</strain>
    </source>
</reference>
<dbReference type="GO" id="GO:0030163">
    <property type="term" value="P:protein catabolic process"/>
    <property type="evidence" value="ECO:0007669"/>
    <property type="project" value="InterPro"/>
</dbReference>
<dbReference type="InterPro" id="IPR001478">
    <property type="entry name" value="PDZ"/>
</dbReference>
<feature type="active site" evidence="1">
    <location>
        <position position="286"/>
    </location>
</feature>
<dbReference type="InterPro" id="IPR027065">
    <property type="entry name" value="Lon_Prtase"/>
</dbReference>